<proteinExistence type="predicted"/>
<dbReference type="InterPro" id="IPR045851">
    <property type="entry name" value="AMP-bd_C_sf"/>
</dbReference>
<dbReference type="Pfam" id="PF13193">
    <property type="entry name" value="AMP-binding_C"/>
    <property type="match status" value="1"/>
</dbReference>
<keyword evidence="4" id="KW-1185">Reference proteome</keyword>
<feature type="non-terminal residue" evidence="3">
    <location>
        <position position="1"/>
    </location>
</feature>
<name>A0ABW3MDN6_9PSEU</name>
<comment type="caution">
    <text evidence="3">The sequence shown here is derived from an EMBL/GenBank/DDBJ whole genome shotgun (WGS) entry which is preliminary data.</text>
</comment>
<dbReference type="Pfam" id="PF00501">
    <property type="entry name" value="AMP-binding"/>
    <property type="match status" value="1"/>
</dbReference>
<evidence type="ECO:0000313" key="3">
    <source>
        <dbReference type="EMBL" id="MFD1048252.1"/>
    </source>
</evidence>
<protein>
    <submittedName>
        <fullName evidence="3">AMP-binding protein</fullName>
    </submittedName>
</protein>
<dbReference type="Gene3D" id="3.30.300.30">
    <property type="match status" value="1"/>
</dbReference>
<sequence>YSNTRGAASLAQIRQLVFANHAPFHFDLSILDIFAAVAAAACLVIVPENRQSLGHALNQLVFDEDITIWYSVPNVLIRMLAAGNVNMLSASNLRVVLFAGEVFPVKHLRSLRDTLPGMELYNLYGPTETNVCTYYQVTDVGDQPVPIGRACSYARTVLLDENGNVTDTEGELCVGGASVMLGYWGDPAKTLQRMVDDLYRTGDIVRLSADGDLVFLGRRDHMVKIRGNRIELGEVEAVLLSHPAVTQAAVVVVAERLEAYVMGDVAESAIRRHCLENLPRYMVPERVRPMESLPLTSTGKIDRPALTALPGS</sequence>
<gene>
    <name evidence="3" type="ORF">ACFQ1S_23295</name>
</gene>
<dbReference type="Proteomes" id="UP001597045">
    <property type="component" value="Unassembled WGS sequence"/>
</dbReference>
<dbReference type="EMBL" id="JBHTIS010001483">
    <property type="protein sequence ID" value="MFD1048252.1"/>
    <property type="molecule type" value="Genomic_DNA"/>
</dbReference>
<dbReference type="Gene3D" id="3.40.50.12780">
    <property type="entry name" value="N-terminal domain of ligase-like"/>
    <property type="match status" value="1"/>
</dbReference>
<dbReference type="SUPFAM" id="SSF56801">
    <property type="entry name" value="Acetyl-CoA synthetase-like"/>
    <property type="match status" value="1"/>
</dbReference>
<dbReference type="PANTHER" id="PTHR45527:SF1">
    <property type="entry name" value="FATTY ACID SYNTHASE"/>
    <property type="match status" value="1"/>
</dbReference>
<dbReference type="InterPro" id="IPR000873">
    <property type="entry name" value="AMP-dep_synth/lig_dom"/>
</dbReference>
<evidence type="ECO:0000259" key="1">
    <source>
        <dbReference type="Pfam" id="PF00501"/>
    </source>
</evidence>
<feature type="domain" description="AMP-dependent synthetase/ligase" evidence="1">
    <location>
        <begin position="15"/>
        <end position="184"/>
    </location>
</feature>
<evidence type="ECO:0000259" key="2">
    <source>
        <dbReference type="Pfam" id="PF13193"/>
    </source>
</evidence>
<accession>A0ABW3MDN6</accession>
<organism evidence="3 4">
    <name type="scientific">Kibdelosporangium lantanae</name>
    <dbReference type="NCBI Taxonomy" id="1497396"/>
    <lineage>
        <taxon>Bacteria</taxon>
        <taxon>Bacillati</taxon>
        <taxon>Actinomycetota</taxon>
        <taxon>Actinomycetes</taxon>
        <taxon>Pseudonocardiales</taxon>
        <taxon>Pseudonocardiaceae</taxon>
        <taxon>Kibdelosporangium</taxon>
    </lineage>
</organism>
<dbReference type="InterPro" id="IPR025110">
    <property type="entry name" value="AMP-bd_C"/>
</dbReference>
<feature type="domain" description="AMP-binding enzyme C-terminal" evidence="2">
    <location>
        <begin position="234"/>
        <end position="300"/>
    </location>
</feature>
<dbReference type="PANTHER" id="PTHR45527">
    <property type="entry name" value="NONRIBOSOMAL PEPTIDE SYNTHETASE"/>
    <property type="match status" value="1"/>
</dbReference>
<reference evidence="4" key="1">
    <citation type="journal article" date="2019" name="Int. J. Syst. Evol. Microbiol.">
        <title>The Global Catalogue of Microorganisms (GCM) 10K type strain sequencing project: providing services to taxonomists for standard genome sequencing and annotation.</title>
        <authorList>
            <consortium name="The Broad Institute Genomics Platform"/>
            <consortium name="The Broad Institute Genome Sequencing Center for Infectious Disease"/>
            <person name="Wu L."/>
            <person name="Ma J."/>
        </authorList>
    </citation>
    <scope>NUCLEOTIDE SEQUENCE [LARGE SCALE GENOMIC DNA]</scope>
    <source>
        <strain evidence="4">JCM 31486</strain>
    </source>
</reference>
<evidence type="ECO:0000313" key="4">
    <source>
        <dbReference type="Proteomes" id="UP001597045"/>
    </source>
</evidence>
<dbReference type="InterPro" id="IPR042099">
    <property type="entry name" value="ANL_N_sf"/>
</dbReference>